<sequence>MSDVFVVTDGIRNYSATAAQAAEQISSAAALDLGTNLAALAPVFGPIGADFLASFAAAQANHAKSVAELATHYAQTALAAHTTAESYDSVDGSTGAALGTVGEGIRAALGTVGEVIGTVGEGIGGQA</sequence>
<dbReference type="Pfam" id="PF10824">
    <property type="entry name" value="T7SS_ESX_EspC"/>
    <property type="match status" value="1"/>
</dbReference>
<evidence type="ECO:0000313" key="1">
    <source>
        <dbReference type="EMBL" id="SEC43944.1"/>
    </source>
</evidence>
<accession>A0A1H4SIU9</accession>
<dbReference type="InterPro" id="IPR022536">
    <property type="entry name" value="EspC"/>
</dbReference>
<dbReference type="Proteomes" id="UP000183407">
    <property type="component" value="Unassembled WGS sequence"/>
</dbReference>
<dbReference type="GO" id="GO:0009306">
    <property type="term" value="P:protein secretion"/>
    <property type="evidence" value="ECO:0007669"/>
    <property type="project" value="InterPro"/>
</dbReference>
<proteinExistence type="predicted"/>
<gene>
    <name evidence="1" type="ORF">SAMN04490220_1645</name>
</gene>
<dbReference type="RefSeq" id="WP_073360533.1">
    <property type="nucleotide sequence ID" value="NZ_FNTL01000004.1"/>
</dbReference>
<name>A0A1H4SIU9_RHOJO</name>
<dbReference type="OrthoDB" id="4382075at2"/>
<dbReference type="EMBL" id="FNTL01000004">
    <property type="protein sequence ID" value="SEC43944.1"/>
    <property type="molecule type" value="Genomic_DNA"/>
</dbReference>
<protein>
    <submittedName>
        <fullName evidence="1">Excreted virulence factor EspC, type VII ESX diderm</fullName>
    </submittedName>
</protein>
<reference evidence="2" key="1">
    <citation type="submission" date="2016-10" db="EMBL/GenBank/DDBJ databases">
        <authorList>
            <person name="Varghese N."/>
        </authorList>
    </citation>
    <scope>NUCLEOTIDE SEQUENCE [LARGE SCALE GENOMIC DNA]</scope>
    <source>
        <strain evidence="2">DSM 44719</strain>
    </source>
</reference>
<evidence type="ECO:0000313" key="2">
    <source>
        <dbReference type="Proteomes" id="UP000183407"/>
    </source>
</evidence>
<dbReference type="AlphaFoldDB" id="A0A1H4SIU9"/>
<organism evidence="1 2">
    <name type="scientific">Rhodococcus jostii</name>
    <dbReference type="NCBI Taxonomy" id="132919"/>
    <lineage>
        <taxon>Bacteria</taxon>
        <taxon>Bacillati</taxon>
        <taxon>Actinomycetota</taxon>
        <taxon>Actinomycetes</taxon>
        <taxon>Mycobacteriales</taxon>
        <taxon>Nocardiaceae</taxon>
        <taxon>Rhodococcus</taxon>
    </lineage>
</organism>